<dbReference type="Proteomes" id="UP000433483">
    <property type="component" value="Unassembled WGS sequence"/>
</dbReference>
<keyword evidence="11" id="KW-1185">Reference proteome</keyword>
<dbReference type="Proteomes" id="UP000460718">
    <property type="component" value="Unassembled WGS sequence"/>
</dbReference>
<dbReference type="EMBL" id="QXGB01000003">
    <property type="protein sequence ID" value="KAE9238578.1"/>
    <property type="molecule type" value="Genomic_DNA"/>
</dbReference>
<dbReference type="OrthoDB" id="7396853at2759"/>
<dbReference type="AlphaFoldDB" id="A0A6A3ZL30"/>
<reference evidence="10 11" key="1">
    <citation type="submission" date="2018-08" db="EMBL/GenBank/DDBJ databases">
        <title>Genomic investigation of the strawberry pathogen Phytophthora fragariae indicates pathogenicity is determined by transcriptional variation in three key races.</title>
        <authorList>
            <person name="Adams T.M."/>
            <person name="Armitage A.D."/>
            <person name="Sobczyk M.K."/>
            <person name="Bates H.J."/>
            <person name="Dunwell J.M."/>
            <person name="Nellist C.F."/>
            <person name="Harrison R.J."/>
        </authorList>
    </citation>
    <scope>NUCLEOTIDE SEQUENCE [LARGE SCALE GENOMIC DNA]</scope>
    <source>
        <strain evidence="9 12">A4</strain>
        <strain evidence="8 13">BC-1</strain>
        <strain evidence="7 17">BC-23</strain>
        <strain evidence="6 11">NOV-27</strain>
        <strain evidence="5 14">NOV-5</strain>
        <strain evidence="4 15">NOV-71</strain>
        <strain evidence="1 10">NOV-9</strain>
        <strain evidence="3 18">ONT-3</strain>
        <strain evidence="2 16">SCRP245</strain>
    </source>
</reference>
<dbReference type="EMBL" id="QXGF01000003">
    <property type="protein sequence ID" value="KAE8950335.1"/>
    <property type="molecule type" value="Genomic_DNA"/>
</dbReference>
<dbReference type="EMBL" id="QXFZ01000003">
    <property type="protein sequence ID" value="KAE9141528.1"/>
    <property type="molecule type" value="Genomic_DNA"/>
</dbReference>
<evidence type="ECO:0000313" key="10">
    <source>
        <dbReference type="Proteomes" id="UP000429523"/>
    </source>
</evidence>
<dbReference type="Proteomes" id="UP000429523">
    <property type="component" value="Unassembled WGS sequence"/>
</dbReference>
<dbReference type="EMBL" id="QXGE01000003">
    <property type="protein sequence ID" value="KAE9330843.1"/>
    <property type="molecule type" value="Genomic_DNA"/>
</dbReference>
<dbReference type="Proteomes" id="UP000440367">
    <property type="component" value="Unassembled WGS sequence"/>
</dbReference>
<accession>A0A6A3ZL30</accession>
<evidence type="ECO:0000313" key="7">
    <source>
        <dbReference type="EMBL" id="KAE9256308.1"/>
    </source>
</evidence>
<name>A0A6A3ZL30_9STRA</name>
<evidence type="ECO:0000313" key="15">
    <source>
        <dbReference type="Proteomes" id="UP000441208"/>
    </source>
</evidence>
<evidence type="ECO:0000313" key="8">
    <source>
        <dbReference type="EMBL" id="KAE9258355.1"/>
    </source>
</evidence>
<dbReference type="Proteomes" id="UP000476176">
    <property type="component" value="Unassembled WGS sequence"/>
</dbReference>
<evidence type="ECO:0000313" key="11">
    <source>
        <dbReference type="Proteomes" id="UP000433483"/>
    </source>
</evidence>
<evidence type="ECO:0000313" key="1">
    <source>
        <dbReference type="EMBL" id="KAE8950335.1"/>
    </source>
</evidence>
<comment type="caution">
    <text evidence="6">The sequence shown here is derived from an EMBL/GenBank/DDBJ whole genome shotgun (WGS) entry which is preliminary data.</text>
</comment>
<dbReference type="EMBL" id="QXFX01000003">
    <property type="protein sequence ID" value="KAE9140498.1"/>
    <property type="molecule type" value="Genomic_DNA"/>
</dbReference>
<dbReference type="EMBL" id="QXGA01000200">
    <property type="protein sequence ID" value="KAE9150212.1"/>
    <property type="molecule type" value="Genomic_DNA"/>
</dbReference>
<evidence type="ECO:0000313" key="17">
    <source>
        <dbReference type="Proteomes" id="UP000476176"/>
    </source>
</evidence>
<evidence type="ECO:0000313" key="2">
    <source>
        <dbReference type="EMBL" id="KAE9021181.1"/>
    </source>
</evidence>
<evidence type="ECO:0000313" key="12">
    <source>
        <dbReference type="Proteomes" id="UP000437068"/>
    </source>
</evidence>
<organism evidence="6 11">
    <name type="scientific">Phytophthora fragariae</name>
    <dbReference type="NCBI Taxonomy" id="53985"/>
    <lineage>
        <taxon>Eukaryota</taxon>
        <taxon>Sar</taxon>
        <taxon>Stramenopiles</taxon>
        <taxon>Oomycota</taxon>
        <taxon>Peronosporomycetes</taxon>
        <taxon>Peronosporales</taxon>
        <taxon>Peronosporaceae</taxon>
        <taxon>Phytophthora</taxon>
    </lineage>
</organism>
<dbReference type="Proteomes" id="UP000437068">
    <property type="component" value="Unassembled WGS sequence"/>
</dbReference>
<dbReference type="Proteomes" id="UP000440732">
    <property type="component" value="Unassembled WGS sequence"/>
</dbReference>
<evidence type="ECO:0000313" key="6">
    <source>
        <dbReference type="EMBL" id="KAE9238578.1"/>
    </source>
</evidence>
<dbReference type="EMBL" id="QXGC01000003">
    <property type="protein sequence ID" value="KAE9256308.1"/>
    <property type="molecule type" value="Genomic_DNA"/>
</dbReference>
<evidence type="ECO:0000313" key="14">
    <source>
        <dbReference type="Proteomes" id="UP000440732"/>
    </source>
</evidence>
<evidence type="ECO:0000313" key="16">
    <source>
        <dbReference type="Proteomes" id="UP000460718"/>
    </source>
</evidence>
<evidence type="ECO:0000313" key="3">
    <source>
        <dbReference type="EMBL" id="KAE9140498.1"/>
    </source>
</evidence>
<evidence type="ECO:0000313" key="18">
    <source>
        <dbReference type="Proteomes" id="UP000488956"/>
    </source>
</evidence>
<evidence type="ECO:0000313" key="5">
    <source>
        <dbReference type="EMBL" id="KAE9150212.1"/>
    </source>
</evidence>
<evidence type="ECO:0000313" key="9">
    <source>
        <dbReference type="EMBL" id="KAE9330843.1"/>
    </source>
</evidence>
<gene>
    <name evidence="9" type="ORF">PF001_g144</name>
    <name evidence="8" type="ORF">PF002_g138</name>
    <name evidence="7" type="ORF">PF004_g186</name>
    <name evidence="6" type="ORF">PF005_g143</name>
    <name evidence="5" type="ORF">PF006_g5377</name>
    <name evidence="4" type="ORF">PF007_g142</name>
    <name evidence="1" type="ORF">PF009_g142</name>
    <name evidence="3" type="ORF">PF010_g137</name>
    <name evidence="2" type="ORF">PF011_g5051</name>
</gene>
<protein>
    <submittedName>
        <fullName evidence="6">Uncharacterized protein</fullName>
    </submittedName>
</protein>
<dbReference type="Proteomes" id="UP000488956">
    <property type="component" value="Unassembled WGS sequence"/>
</dbReference>
<sequence>MPFLVAAGAGMEKKTPEATKLFGGWGVKNHLSYASYAWGASTASGRNS</sequence>
<dbReference type="EMBL" id="QXGD01000003">
    <property type="protein sequence ID" value="KAE9258355.1"/>
    <property type="molecule type" value="Genomic_DNA"/>
</dbReference>
<evidence type="ECO:0000313" key="4">
    <source>
        <dbReference type="EMBL" id="KAE9141528.1"/>
    </source>
</evidence>
<proteinExistence type="predicted"/>
<dbReference type="Proteomes" id="UP000441208">
    <property type="component" value="Unassembled WGS sequence"/>
</dbReference>
<evidence type="ECO:0000313" key="13">
    <source>
        <dbReference type="Proteomes" id="UP000440367"/>
    </source>
</evidence>
<dbReference type="EMBL" id="QXFW01000192">
    <property type="protein sequence ID" value="KAE9021181.1"/>
    <property type="molecule type" value="Genomic_DNA"/>
</dbReference>